<protein>
    <submittedName>
        <fullName evidence="1">Uncharacterized protein</fullName>
    </submittedName>
</protein>
<sequence length="64" mass="7210">HLDYVPDLAGEMTTDYGEIAFDYRKVDGKWKYQLTIPQGCSAIFRKENGERVSLAAGTQIIEEA</sequence>
<reference evidence="1" key="2">
    <citation type="journal article" date="2021" name="PeerJ">
        <title>Extensive microbial diversity within the chicken gut microbiome revealed by metagenomics and culture.</title>
        <authorList>
            <person name="Gilroy R."/>
            <person name="Ravi A."/>
            <person name="Getino M."/>
            <person name="Pursley I."/>
            <person name="Horton D.L."/>
            <person name="Alikhan N.F."/>
            <person name="Baker D."/>
            <person name="Gharbi K."/>
            <person name="Hall N."/>
            <person name="Watson M."/>
            <person name="Adriaenssens E.M."/>
            <person name="Foster-Nyarko E."/>
            <person name="Jarju S."/>
            <person name="Secka A."/>
            <person name="Antonio M."/>
            <person name="Oren A."/>
            <person name="Chaudhuri R.R."/>
            <person name="La Ragione R."/>
            <person name="Hildebrand F."/>
            <person name="Pallen M.J."/>
        </authorList>
    </citation>
    <scope>NUCLEOTIDE SEQUENCE</scope>
    <source>
        <strain evidence="1">ChiSjej5B23-6657</strain>
    </source>
</reference>
<dbReference type="EMBL" id="DVHM01000017">
    <property type="protein sequence ID" value="HIR69853.1"/>
    <property type="molecule type" value="Genomic_DNA"/>
</dbReference>
<accession>A0A9D1E816</accession>
<comment type="caution">
    <text evidence="1">The sequence shown here is derived from an EMBL/GenBank/DDBJ whole genome shotgun (WGS) entry which is preliminary data.</text>
</comment>
<dbReference type="AlphaFoldDB" id="A0A9D1E816"/>
<evidence type="ECO:0000313" key="2">
    <source>
        <dbReference type="Proteomes" id="UP000823912"/>
    </source>
</evidence>
<organism evidence="1 2">
    <name type="scientific">Candidatus Pullilachnospira gallistercoris</name>
    <dbReference type="NCBI Taxonomy" id="2840911"/>
    <lineage>
        <taxon>Bacteria</taxon>
        <taxon>Bacillati</taxon>
        <taxon>Bacillota</taxon>
        <taxon>Clostridia</taxon>
        <taxon>Lachnospirales</taxon>
        <taxon>Lachnospiraceae</taxon>
        <taxon>Lachnospiraceae incertae sedis</taxon>
        <taxon>Candidatus Pullilachnospira</taxon>
    </lineage>
</organism>
<evidence type="ECO:0000313" key="1">
    <source>
        <dbReference type="EMBL" id="HIR69853.1"/>
    </source>
</evidence>
<proteinExistence type="predicted"/>
<name>A0A9D1E816_9FIRM</name>
<dbReference type="Proteomes" id="UP000823912">
    <property type="component" value="Unassembled WGS sequence"/>
</dbReference>
<reference evidence="1" key="1">
    <citation type="submission" date="2020-10" db="EMBL/GenBank/DDBJ databases">
        <authorList>
            <person name="Gilroy R."/>
        </authorList>
    </citation>
    <scope>NUCLEOTIDE SEQUENCE</scope>
    <source>
        <strain evidence="1">ChiSjej5B23-6657</strain>
    </source>
</reference>
<feature type="non-terminal residue" evidence="1">
    <location>
        <position position="1"/>
    </location>
</feature>
<gene>
    <name evidence="1" type="ORF">IAA55_01070</name>
</gene>